<dbReference type="CDD" id="cd00609">
    <property type="entry name" value="AAT_like"/>
    <property type="match status" value="1"/>
</dbReference>
<evidence type="ECO:0000313" key="7">
    <source>
        <dbReference type="Proteomes" id="UP000824259"/>
    </source>
</evidence>
<keyword evidence="3 4" id="KW-0808">Transferase</keyword>
<keyword evidence="2 4" id="KW-0032">Aminotransferase</keyword>
<dbReference type="InterPro" id="IPR050881">
    <property type="entry name" value="LL-DAP_aminotransferase"/>
</dbReference>
<dbReference type="PANTHER" id="PTHR42832">
    <property type="entry name" value="AMINO ACID AMINOTRANSFERASE"/>
    <property type="match status" value="1"/>
</dbReference>
<dbReference type="InterPro" id="IPR015422">
    <property type="entry name" value="PyrdxlP-dep_Trfase_small"/>
</dbReference>
<dbReference type="PANTHER" id="PTHR42832:SF3">
    <property type="entry name" value="L-GLUTAMINE--4-(METHYLSULFANYL)-2-OXOBUTANOATE AMINOTRANSFERASE"/>
    <property type="match status" value="1"/>
</dbReference>
<dbReference type="Pfam" id="PF00155">
    <property type="entry name" value="Aminotran_1_2"/>
    <property type="match status" value="1"/>
</dbReference>
<comment type="caution">
    <text evidence="6">The sequence shown here is derived from an EMBL/GenBank/DDBJ whole genome shotgun (WGS) entry which is preliminary data.</text>
</comment>
<comment type="cofactor">
    <cofactor evidence="1 4">
        <name>pyridoxal 5'-phosphate</name>
        <dbReference type="ChEBI" id="CHEBI:597326"/>
    </cofactor>
</comment>
<dbReference type="Gene3D" id="3.40.640.10">
    <property type="entry name" value="Type I PLP-dependent aspartate aminotransferase-like (Major domain)"/>
    <property type="match status" value="1"/>
</dbReference>
<dbReference type="InterPro" id="IPR015421">
    <property type="entry name" value="PyrdxlP-dep_Trfase_major"/>
</dbReference>
<dbReference type="SUPFAM" id="SSF53383">
    <property type="entry name" value="PLP-dependent transferases"/>
    <property type="match status" value="1"/>
</dbReference>
<evidence type="ECO:0000313" key="6">
    <source>
        <dbReference type="EMBL" id="HJA98912.1"/>
    </source>
</evidence>
<dbReference type="Proteomes" id="UP000824259">
    <property type="component" value="Unassembled WGS sequence"/>
</dbReference>
<evidence type="ECO:0000256" key="4">
    <source>
        <dbReference type="RuleBase" id="RU000481"/>
    </source>
</evidence>
<name>A0A9D2RHI6_9BACT</name>
<dbReference type="InterPro" id="IPR015424">
    <property type="entry name" value="PyrdxlP-dep_Trfase"/>
</dbReference>
<evidence type="ECO:0000256" key="1">
    <source>
        <dbReference type="ARBA" id="ARBA00001933"/>
    </source>
</evidence>
<accession>A0A9D2RHI6</accession>
<organism evidence="6 7">
    <name type="scientific">Candidatus Alistipes avicola</name>
    <dbReference type="NCBI Taxonomy" id="2838432"/>
    <lineage>
        <taxon>Bacteria</taxon>
        <taxon>Pseudomonadati</taxon>
        <taxon>Bacteroidota</taxon>
        <taxon>Bacteroidia</taxon>
        <taxon>Bacteroidales</taxon>
        <taxon>Rikenellaceae</taxon>
        <taxon>Alistipes</taxon>
    </lineage>
</organism>
<dbReference type="InterPro" id="IPR004839">
    <property type="entry name" value="Aminotransferase_I/II_large"/>
</dbReference>
<dbReference type="InterPro" id="IPR004838">
    <property type="entry name" value="NHTrfase_class1_PyrdxlP-BS"/>
</dbReference>
<evidence type="ECO:0000256" key="3">
    <source>
        <dbReference type="ARBA" id="ARBA00022679"/>
    </source>
</evidence>
<gene>
    <name evidence="6" type="ORF">H9779_04860</name>
</gene>
<reference evidence="6" key="2">
    <citation type="submission" date="2021-04" db="EMBL/GenBank/DDBJ databases">
        <authorList>
            <person name="Gilroy R."/>
        </authorList>
    </citation>
    <scope>NUCLEOTIDE SEQUENCE</scope>
    <source>
        <strain evidence="6">CHK169-11906</strain>
    </source>
</reference>
<dbReference type="EC" id="2.6.1.-" evidence="4"/>
<evidence type="ECO:0000259" key="5">
    <source>
        <dbReference type="Pfam" id="PF00155"/>
    </source>
</evidence>
<reference evidence="6" key="1">
    <citation type="journal article" date="2021" name="PeerJ">
        <title>Extensive microbial diversity within the chicken gut microbiome revealed by metagenomics and culture.</title>
        <authorList>
            <person name="Gilroy R."/>
            <person name="Ravi A."/>
            <person name="Getino M."/>
            <person name="Pursley I."/>
            <person name="Horton D.L."/>
            <person name="Alikhan N.F."/>
            <person name="Baker D."/>
            <person name="Gharbi K."/>
            <person name="Hall N."/>
            <person name="Watson M."/>
            <person name="Adriaenssens E.M."/>
            <person name="Foster-Nyarko E."/>
            <person name="Jarju S."/>
            <person name="Secka A."/>
            <person name="Antonio M."/>
            <person name="Oren A."/>
            <person name="Chaudhuri R.R."/>
            <person name="La Ragione R."/>
            <person name="Hildebrand F."/>
            <person name="Pallen M.J."/>
        </authorList>
    </citation>
    <scope>NUCLEOTIDE SEQUENCE</scope>
    <source>
        <strain evidence="6">CHK169-11906</strain>
    </source>
</reference>
<dbReference type="GO" id="GO:0030170">
    <property type="term" value="F:pyridoxal phosphate binding"/>
    <property type="evidence" value="ECO:0007669"/>
    <property type="project" value="InterPro"/>
</dbReference>
<dbReference type="Gene3D" id="3.90.1150.10">
    <property type="entry name" value="Aspartate Aminotransferase, domain 1"/>
    <property type="match status" value="1"/>
</dbReference>
<sequence>MNQMPLQITPADRVNNVQEYYFSVKLKEIARMNANGENVINLGIGSPDLPPSPETIRALTESAARADVHGYQPYVGIPELREEFARWYQKWYGVTLNPADEILPLIGSKEGIMHISLAFLNEGDGVLVPNPGYPTYSSVSRLAGARIYNYALKEENDWFPDFEAIEAADARGEIDLKRVKLMWCNYPNMPTGANATPELFEKLVAFGRKHNIVICHDNPYSFILNDKPLSILSVEGAKEVCIELNSMSKTFNMPGWRIGMVATNARFLQWILRVKSNMDSGMFRPMQLAAVEALKAPASWYEEMTRVYRKRRALATEILEMVGAKVRPNQVGMFLWGKLEKSGSLQGASCVSEAVCDEVLHQAKVFITPGFIFGSEGADYIRISLCCNETMLSEALRRVQGLHENK</sequence>
<evidence type="ECO:0000256" key="2">
    <source>
        <dbReference type="ARBA" id="ARBA00022576"/>
    </source>
</evidence>
<comment type="similarity">
    <text evidence="4">Belongs to the class-I pyridoxal-phosphate-dependent aminotransferase family.</text>
</comment>
<dbReference type="PROSITE" id="PS00105">
    <property type="entry name" value="AA_TRANSFER_CLASS_1"/>
    <property type="match status" value="1"/>
</dbReference>
<protein>
    <recommendedName>
        <fullName evidence="4">Aminotransferase</fullName>
        <ecNumber evidence="4">2.6.1.-</ecNumber>
    </recommendedName>
</protein>
<feature type="domain" description="Aminotransferase class I/classII large" evidence="5">
    <location>
        <begin position="38"/>
        <end position="399"/>
    </location>
</feature>
<proteinExistence type="inferred from homology"/>
<dbReference type="GO" id="GO:0008483">
    <property type="term" value="F:transaminase activity"/>
    <property type="evidence" value="ECO:0007669"/>
    <property type="project" value="UniProtKB-KW"/>
</dbReference>
<dbReference type="EMBL" id="DWYR01000012">
    <property type="protein sequence ID" value="HJA98912.1"/>
    <property type="molecule type" value="Genomic_DNA"/>
</dbReference>
<dbReference type="AlphaFoldDB" id="A0A9D2RHI6"/>